<evidence type="ECO:0000313" key="4">
    <source>
        <dbReference type="EMBL" id="KAL3775720.1"/>
    </source>
</evidence>
<proteinExistence type="predicted"/>
<dbReference type="InterPro" id="IPR045211">
    <property type="entry name" value="TFP11/STIP/Ntr1"/>
</dbReference>
<evidence type="ECO:0000259" key="3">
    <source>
        <dbReference type="Pfam" id="PF07842"/>
    </source>
</evidence>
<name>A0ABD3NI89_9STRA</name>
<dbReference type="Proteomes" id="UP001530315">
    <property type="component" value="Unassembled WGS sequence"/>
</dbReference>
<dbReference type="PANTHER" id="PTHR23329:SF1">
    <property type="entry name" value="TUFTELIN-INTERACTING PROTEIN 11"/>
    <property type="match status" value="1"/>
</dbReference>
<feature type="domain" description="GCF C-terminal" evidence="3">
    <location>
        <begin position="436"/>
        <end position="607"/>
    </location>
</feature>
<protein>
    <recommendedName>
        <fullName evidence="3">GCF C-terminal domain-containing protein</fullName>
    </recommendedName>
</protein>
<dbReference type="EMBL" id="JALLAZ020001397">
    <property type="protein sequence ID" value="KAL3775720.1"/>
    <property type="molecule type" value="Genomic_DNA"/>
</dbReference>
<dbReference type="PANTHER" id="PTHR23329">
    <property type="entry name" value="TUFTELIN-INTERACTING PROTEIN 11-RELATED"/>
    <property type="match status" value="1"/>
</dbReference>
<dbReference type="AlphaFoldDB" id="A0ABD3NI89"/>
<gene>
    <name evidence="4" type="ORF">ACHAW5_002932</name>
</gene>
<dbReference type="Pfam" id="PF07842">
    <property type="entry name" value="GCFC"/>
    <property type="match status" value="1"/>
</dbReference>
<keyword evidence="1" id="KW-0175">Coiled coil</keyword>
<feature type="coiled-coil region" evidence="1">
    <location>
        <begin position="238"/>
        <end position="289"/>
    </location>
</feature>
<evidence type="ECO:0000256" key="2">
    <source>
        <dbReference type="SAM" id="MobiDB-lite"/>
    </source>
</evidence>
<accession>A0ABD3NI89</accession>
<evidence type="ECO:0000313" key="5">
    <source>
        <dbReference type="Proteomes" id="UP001530315"/>
    </source>
</evidence>
<evidence type="ECO:0000256" key="1">
    <source>
        <dbReference type="SAM" id="Coils"/>
    </source>
</evidence>
<feature type="compositionally biased region" description="Basic and acidic residues" evidence="2">
    <location>
        <begin position="39"/>
        <end position="50"/>
    </location>
</feature>
<dbReference type="InterPro" id="IPR022783">
    <property type="entry name" value="GCFC_dom"/>
</dbReference>
<keyword evidence="5" id="KW-1185">Reference proteome</keyword>
<sequence length="797" mass="89016">MRLLQKMGYEGSGGLGSKRRRAVGVPANVTIPPPSAAGEDGHAEEGHRSVESVIPTPAALDDDKGDGFTNKRGISRPVEVVVRPIGLGLGYGNFKEQTKLKVNRRIEAEVRGIEPPEDEDNAGTKKAKRESSLYDGIDKSLLPSTDSLLNGGRGSWRRGERKPKRKIVNYQDILNRSTAGDGSNKMKIIDMRGAANIVLRDDGDQNKADVPIGEELLHNVTLVLNTHEGQLRTSSYVIQSIERKIANVESECNEMEERKNAIRNRCDKMKLALDVAEEAEGLIDELTSKKSSDMSSNEKLDLVMNSLQQIFTKLYGNFSRDERTSLKFESTLIPSIVIPLLGTLTSSLSPLKLNTTWMDRLASGVKRLCDTVGSYDEACALREIIIINGIVPWIQSSLISSKWDPVQNVEAGLGIYEALVGCANNSLQGAEREDNEILKESITGEVVQTAVLPKLLRAVSDWRPKFDNEHQIDYPLHLWILPWLPYINNDSMLGTLLDNVRRNLTKAFSFLGKSVSKDVEFIRLCLATLSPWKKLFDDATIFQLTSDSVSPRFARSLARVEICIEPAEQDWEHLHVLFVYFERGVMSVNDFISLIEGEVLPAWAHALYHALQRPDHDMNAIKKFYTAWKGRMLDLPAQICEGGPSAHHVLRSDSLVCRYFFGGLTMIQAAIESNHSLLESLKPLNPSACNYRISLMHRSKERSAQNEKQQPSAIHVSARRMMGGHNRVEASFQEVVEAFANQHGIMFHPKSGSNSMIDGKPVFMFGEHPVYFDKNVLFTFRGSNWQPISLEHLAQAC</sequence>
<reference evidence="4 5" key="1">
    <citation type="submission" date="2024-10" db="EMBL/GenBank/DDBJ databases">
        <title>Updated reference genomes for cyclostephanoid diatoms.</title>
        <authorList>
            <person name="Roberts W.R."/>
            <person name="Alverson A.J."/>
        </authorList>
    </citation>
    <scope>NUCLEOTIDE SEQUENCE [LARGE SCALE GENOMIC DNA]</scope>
    <source>
        <strain evidence="4 5">AJA276-08</strain>
    </source>
</reference>
<organism evidence="4 5">
    <name type="scientific">Stephanodiscus triporus</name>
    <dbReference type="NCBI Taxonomy" id="2934178"/>
    <lineage>
        <taxon>Eukaryota</taxon>
        <taxon>Sar</taxon>
        <taxon>Stramenopiles</taxon>
        <taxon>Ochrophyta</taxon>
        <taxon>Bacillariophyta</taxon>
        <taxon>Coscinodiscophyceae</taxon>
        <taxon>Thalassiosirophycidae</taxon>
        <taxon>Stephanodiscales</taxon>
        <taxon>Stephanodiscaceae</taxon>
        <taxon>Stephanodiscus</taxon>
    </lineage>
</organism>
<comment type="caution">
    <text evidence="4">The sequence shown here is derived from an EMBL/GenBank/DDBJ whole genome shotgun (WGS) entry which is preliminary data.</text>
</comment>
<feature type="region of interest" description="Disordered" evidence="2">
    <location>
        <begin position="1"/>
        <end position="71"/>
    </location>
</feature>